<keyword evidence="5" id="KW-1185">Reference proteome</keyword>
<proteinExistence type="predicted"/>
<name>A0A485LC35_9STRA</name>
<dbReference type="PANTHER" id="PTHR42648">
    <property type="entry name" value="TRANSPOSASE, PUTATIVE-RELATED"/>
    <property type="match status" value="1"/>
</dbReference>
<dbReference type="OrthoDB" id="124043at2759"/>
<feature type="compositionally biased region" description="Basic and acidic residues" evidence="1">
    <location>
        <begin position="394"/>
        <end position="405"/>
    </location>
</feature>
<reference evidence="3" key="2">
    <citation type="submission" date="2019-06" db="EMBL/GenBank/DDBJ databases">
        <title>Genomics analysis of Aphanomyces spp. identifies a new class of oomycete effector associated with host adaptation.</title>
        <authorList>
            <person name="Gaulin E."/>
        </authorList>
    </citation>
    <scope>NUCLEOTIDE SEQUENCE</scope>
    <source>
        <strain evidence="3">CBS 578.67</strain>
    </source>
</reference>
<dbReference type="SUPFAM" id="SSF53098">
    <property type="entry name" value="Ribonuclease H-like"/>
    <property type="match status" value="1"/>
</dbReference>
<dbReference type="PROSITE" id="PS50994">
    <property type="entry name" value="INTEGRASE"/>
    <property type="match status" value="1"/>
</dbReference>
<organism evidence="4 5">
    <name type="scientific">Aphanomyces stellatus</name>
    <dbReference type="NCBI Taxonomy" id="120398"/>
    <lineage>
        <taxon>Eukaryota</taxon>
        <taxon>Sar</taxon>
        <taxon>Stramenopiles</taxon>
        <taxon>Oomycota</taxon>
        <taxon>Saprolegniomycetes</taxon>
        <taxon>Saprolegniales</taxon>
        <taxon>Verrucalvaceae</taxon>
        <taxon>Aphanomyces</taxon>
    </lineage>
</organism>
<dbReference type="InterPro" id="IPR001584">
    <property type="entry name" value="Integrase_cat-core"/>
</dbReference>
<dbReference type="InterPro" id="IPR012337">
    <property type="entry name" value="RNaseH-like_sf"/>
</dbReference>
<dbReference type="Pfam" id="PF13976">
    <property type="entry name" value="gag_pre-integrs"/>
    <property type="match status" value="1"/>
</dbReference>
<accession>A0A485LC35</accession>
<evidence type="ECO:0000259" key="2">
    <source>
        <dbReference type="PROSITE" id="PS50994"/>
    </source>
</evidence>
<dbReference type="AlphaFoldDB" id="A0A485LC35"/>
<dbReference type="GO" id="GO:0015074">
    <property type="term" value="P:DNA integration"/>
    <property type="evidence" value="ECO:0007669"/>
    <property type="project" value="InterPro"/>
</dbReference>
<dbReference type="InterPro" id="IPR025724">
    <property type="entry name" value="GAG-pre-integrase_dom"/>
</dbReference>
<feature type="domain" description="Integrase catalytic" evidence="2">
    <location>
        <begin position="162"/>
        <end position="278"/>
    </location>
</feature>
<dbReference type="Proteomes" id="UP000332933">
    <property type="component" value="Unassembled WGS sequence"/>
</dbReference>
<dbReference type="EMBL" id="CAADRA010006455">
    <property type="protein sequence ID" value="VFT95708.1"/>
    <property type="molecule type" value="Genomic_DNA"/>
</dbReference>
<dbReference type="EMBL" id="VJMH01006434">
    <property type="protein sequence ID" value="KAF0689582.1"/>
    <property type="molecule type" value="Genomic_DNA"/>
</dbReference>
<dbReference type="PANTHER" id="PTHR42648:SF25">
    <property type="entry name" value="RNA-DIRECTED DNA POLYMERASE"/>
    <property type="match status" value="1"/>
</dbReference>
<evidence type="ECO:0000313" key="3">
    <source>
        <dbReference type="EMBL" id="KAF0689582.1"/>
    </source>
</evidence>
<gene>
    <name evidence="4" type="primary">Aste57867_18981</name>
    <name evidence="3" type="ORF">As57867_018917</name>
    <name evidence="4" type="ORF">ASTE57867_18981</name>
</gene>
<feature type="region of interest" description="Disordered" evidence="1">
    <location>
        <begin position="382"/>
        <end position="405"/>
    </location>
</feature>
<dbReference type="Pfam" id="PF25597">
    <property type="entry name" value="SH3_retrovirus"/>
    <property type="match status" value="1"/>
</dbReference>
<dbReference type="InterPro" id="IPR036397">
    <property type="entry name" value="RNaseH_sf"/>
</dbReference>
<evidence type="ECO:0000313" key="4">
    <source>
        <dbReference type="EMBL" id="VFT95708.1"/>
    </source>
</evidence>
<evidence type="ECO:0000313" key="5">
    <source>
        <dbReference type="Proteomes" id="UP000332933"/>
    </source>
</evidence>
<dbReference type="InterPro" id="IPR057670">
    <property type="entry name" value="SH3_retrovirus"/>
</dbReference>
<dbReference type="Gene3D" id="3.30.420.10">
    <property type="entry name" value="Ribonuclease H-like superfamily/Ribonuclease H"/>
    <property type="match status" value="1"/>
</dbReference>
<sequence length="624" mass="70768">MQLADNSTVQSMHVGLLSIQVDKGHSLDRPNAKFVPNLKKNLIALRLLLKDGFEIAKWDIDAAILIRDTCVLRFTHHRGLYILRPYADQFNSCLVRQATPKLVQWHMRLAHVNFGAIKQAARDGVMEGLHLTKSDLAQDYSCEVCEVAKARRMSYKNTKPYRAHVPLERVHIDKGGPITPPTFGGKRHYELYVDEGSRYKWLFLLTSKSESFDNFKKIHVTVERQHDYKLKTIMTDNAKEYMSKELNAYCKGIGIEQLYANPYSPEENCVVEKSNYTVYWGEALNYVVYTENRSPTKALGGKTPFEALYGRKPNIDHLRPFGCTALAFIEKAKRATLDLRAIKCVFVGYASQHKSYSLLQEDDELSLDDYIVPRLVLEDASHPRVQVPRKKKPRNEAKKDHRDRAKKFMTDKTAEKSIGECQAILRLEPAVVAHSLYSGPNDSALLNALIASHAVERKMACYKHQGKPSNYRDYLDTSNLSQVGLKCPRAILEAITTSSEDEVLMAVAALDLYLCSRAPDLYTNYEAIEVLLGEAATLWETRLTDRSLLCVVKKLMATLRGYTLPFPIVEAQDKLHFIISNNSIDSICDLHHALQPEDWDLLVDDGLSDSDSLLDDDDLLVNDI</sequence>
<reference evidence="4 5" key="1">
    <citation type="submission" date="2019-03" db="EMBL/GenBank/DDBJ databases">
        <authorList>
            <person name="Gaulin E."/>
            <person name="Dumas B."/>
        </authorList>
    </citation>
    <scope>NUCLEOTIDE SEQUENCE [LARGE SCALE GENOMIC DNA]</scope>
    <source>
        <strain evidence="4">CBS 568.67</strain>
    </source>
</reference>
<protein>
    <submittedName>
        <fullName evidence="4">Aste57867_18981 protein</fullName>
    </submittedName>
</protein>
<dbReference type="InterPro" id="IPR039537">
    <property type="entry name" value="Retrotran_Ty1/copia-like"/>
</dbReference>
<dbReference type="GO" id="GO:0003676">
    <property type="term" value="F:nucleic acid binding"/>
    <property type="evidence" value="ECO:0007669"/>
    <property type="project" value="InterPro"/>
</dbReference>
<evidence type="ECO:0000256" key="1">
    <source>
        <dbReference type="SAM" id="MobiDB-lite"/>
    </source>
</evidence>